<dbReference type="RefSeq" id="WP_116303507.1">
    <property type="nucleotide sequence ID" value="NZ_NFZV01000023.1"/>
</dbReference>
<dbReference type="Proteomes" id="UP000256763">
    <property type="component" value="Unassembled WGS sequence"/>
</dbReference>
<dbReference type="Gene3D" id="3.40.50.1820">
    <property type="entry name" value="alpha/beta hydrolase"/>
    <property type="match status" value="1"/>
</dbReference>
<reference evidence="3" key="1">
    <citation type="submission" date="2017-05" db="EMBL/GenBank/DDBJ databases">
        <authorList>
            <person name="Sharma S."/>
            <person name="Sidhu C."/>
            <person name="Pinnaka A.K."/>
        </authorList>
    </citation>
    <scope>NUCLEOTIDE SEQUENCE [LARGE SCALE GENOMIC DNA]</scope>
    <source>
        <strain evidence="3">AK93</strain>
    </source>
</reference>
<name>A0A3E0WHI5_9GAMM</name>
<evidence type="ECO:0000256" key="1">
    <source>
        <dbReference type="SAM" id="SignalP"/>
    </source>
</evidence>
<dbReference type="SUPFAM" id="SSF53474">
    <property type="entry name" value="alpha/beta-Hydrolases"/>
    <property type="match status" value="1"/>
</dbReference>
<feature type="chain" id="PRO_5017604460" evidence="1">
    <location>
        <begin position="22"/>
        <end position="738"/>
    </location>
</feature>
<dbReference type="AlphaFoldDB" id="A0A3E0WHI5"/>
<evidence type="ECO:0000313" key="2">
    <source>
        <dbReference type="EMBL" id="RFA32364.1"/>
    </source>
</evidence>
<evidence type="ECO:0000313" key="3">
    <source>
        <dbReference type="Proteomes" id="UP000256763"/>
    </source>
</evidence>
<gene>
    <name evidence="2" type="ORF">CAL65_19980</name>
</gene>
<sequence>MKLSSKRMLAAIFIGVPLALTGCGGSSSSSSSPTPATALFDLSGDPDKLPYPTNLLFNGTDDGTLNIPNALGLDIIDELNRLDGWSTVAPVKIPFDYAIDPESLDGNVHVIRTTMVSPGTAAVLAEALQKEDPGDAIDYINHAVGQGLHQPLAGHQVPLASFTCDEPVTDQFKVTVAATQDDLVLLKPIEPLGAADDLACLPLDAAMLINGTSLGWDAFSNGYIPVVTKAVKSIDGGEVRASDTYAALALGNGDELPATLVPLAPLYQAINAALASAGIPVGNSVVSFAFSTQSVTDGLDKVAEQVTLRPLVDATEVEALSNPLFKVFKGRLAEVPYYLNNKPGETHSTDASVLTGHWTTEDGKPVTRFTEGPHAVQHLDIPVLITIPAAAEDNDSVPVVIYQHGLTSNRGAMLQLADKYAVEGWATIAIDHPLHGLLENDDLWLLLGTAYERHFFLDLTGNGEADSSGANFTPVSPETQRDNRRQSVADLLHLLASLDDMDFDGVKLDSERVSFVGISMGGIVGSMLAGVAGDQIQAYAFNVPSGGMGKMSEGSPAFAGVVRSGLSERGLTPGMQLYEDYLNMMQQAQDAGDPINFTARVRDSDAAVFMVEMIGDLSLGNIPDVVVPNDVVNSPAYNIVAGGQQVVETAPLSGSTPLWRAMGLEPLSAGEAEERPIRRIVRYTHGHHASLHYDNAGADGVGDKTAKATAAIQRQTAEFLVSETPKLKILADEESVIE</sequence>
<dbReference type="PROSITE" id="PS51257">
    <property type="entry name" value="PROKAR_LIPOPROTEIN"/>
    <property type="match status" value="1"/>
</dbReference>
<dbReference type="EMBL" id="NFZW01000030">
    <property type="protein sequence ID" value="RFA32364.1"/>
    <property type="molecule type" value="Genomic_DNA"/>
</dbReference>
<keyword evidence="1" id="KW-0732">Signal</keyword>
<keyword evidence="3" id="KW-1185">Reference proteome</keyword>
<protein>
    <submittedName>
        <fullName evidence="2">Uncharacterized protein</fullName>
    </submittedName>
</protein>
<feature type="signal peptide" evidence="1">
    <location>
        <begin position="1"/>
        <end position="21"/>
    </location>
</feature>
<dbReference type="InterPro" id="IPR029058">
    <property type="entry name" value="AB_hydrolase_fold"/>
</dbReference>
<comment type="caution">
    <text evidence="2">The sequence shown here is derived from an EMBL/GenBank/DDBJ whole genome shotgun (WGS) entry which is preliminary data.</text>
</comment>
<proteinExistence type="predicted"/>
<dbReference type="OrthoDB" id="5477453at2"/>
<organism evidence="2 3">
    <name type="scientific">Alkalilimnicola ehrlichii</name>
    <dbReference type="NCBI Taxonomy" id="351052"/>
    <lineage>
        <taxon>Bacteria</taxon>
        <taxon>Pseudomonadati</taxon>
        <taxon>Pseudomonadota</taxon>
        <taxon>Gammaproteobacteria</taxon>
        <taxon>Chromatiales</taxon>
        <taxon>Ectothiorhodospiraceae</taxon>
        <taxon>Alkalilimnicola</taxon>
    </lineage>
</organism>
<accession>A0A3E0WHI5</accession>